<accession>A0AAD6JJV2</accession>
<dbReference type="Proteomes" id="UP001162972">
    <property type="component" value="Chromosome 6"/>
</dbReference>
<proteinExistence type="predicted"/>
<dbReference type="SUPFAM" id="SSF56112">
    <property type="entry name" value="Protein kinase-like (PK-like)"/>
    <property type="match status" value="1"/>
</dbReference>
<comment type="catalytic activity">
    <reaction evidence="4">
        <text>L-threonyl-[protein] + ATP = O-phospho-L-threonyl-[protein] + ADP + H(+)</text>
        <dbReference type="Rhea" id="RHEA:46608"/>
        <dbReference type="Rhea" id="RHEA-COMP:11060"/>
        <dbReference type="Rhea" id="RHEA-COMP:11605"/>
        <dbReference type="ChEBI" id="CHEBI:15378"/>
        <dbReference type="ChEBI" id="CHEBI:30013"/>
        <dbReference type="ChEBI" id="CHEBI:30616"/>
        <dbReference type="ChEBI" id="CHEBI:61977"/>
        <dbReference type="ChEBI" id="CHEBI:456216"/>
        <dbReference type="EC" id="2.7.11.1"/>
    </reaction>
</comment>
<sequence>MAPELCEEEYNELVDVYSFGMCMLEMVTCEYPCSECKNPGQTDKKVISGMKQFIEKCLVPASLRFPAIEFLKDQFLATEIQKIMFLVLRNTAVSVAEEMSVQLELSPEDEAYNSEDEEALQSIYSEISSEHGVTISSCARTNKHLGSSHCSFPLSIRNLGSDPRMVDDGRLSEHKKPARNFVGSRFPSCFGMKCTRAFPASAIHTKQKKLTI</sequence>
<reference evidence="6 7" key="1">
    <citation type="journal article" date="2023" name="Int. J. Mol. Sci.">
        <title>De Novo Assembly and Annotation of 11 Diverse Shrub Willow (Salix) Genomes Reveals Novel Gene Organization in Sex-Linked Regions.</title>
        <authorList>
            <person name="Hyden B."/>
            <person name="Feng K."/>
            <person name="Yates T.B."/>
            <person name="Jawdy S."/>
            <person name="Cereghino C."/>
            <person name="Smart L.B."/>
            <person name="Muchero W."/>
        </authorList>
    </citation>
    <scope>NUCLEOTIDE SEQUENCE [LARGE SCALE GENOMIC DNA]</scope>
    <source>
        <tissue evidence="6">Shoot tip</tissue>
    </source>
</reference>
<dbReference type="Gene3D" id="1.10.510.10">
    <property type="entry name" value="Transferase(Phosphotransferase) domain 1"/>
    <property type="match status" value="1"/>
</dbReference>
<evidence type="ECO:0000256" key="4">
    <source>
        <dbReference type="ARBA" id="ARBA00047899"/>
    </source>
</evidence>
<evidence type="ECO:0000313" key="7">
    <source>
        <dbReference type="Proteomes" id="UP001162972"/>
    </source>
</evidence>
<dbReference type="AlphaFoldDB" id="A0AAD6JJV2"/>
<keyword evidence="2" id="KW-0723">Serine/threonine-protein kinase</keyword>
<evidence type="ECO:0000313" key="6">
    <source>
        <dbReference type="EMBL" id="KAJ6406419.1"/>
    </source>
</evidence>
<dbReference type="EMBL" id="JAPFFJ010000016">
    <property type="protein sequence ID" value="KAJ6406419.1"/>
    <property type="molecule type" value="Genomic_DNA"/>
</dbReference>
<organism evidence="6 7">
    <name type="scientific">Salix udensis</name>
    <dbReference type="NCBI Taxonomy" id="889485"/>
    <lineage>
        <taxon>Eukaryota</taxon>
        <taxon>Viridiplantae</taxon>
        <taxon>Streptophyta</taxon>
        <taxon>Embryophyta</taxon>
        <taxon>Tracheophyta</taxon>
        <taxon>Spermatophyta</taxon>
        <taxon>Magnoliopsida</taxon>
        <taxon>eudicotyledons</taxon>
        <taxon>Gunneridae</taxon>
        <taxon>Pentapetalae</taxon>
        <taxon>rosids</taxon>
        <taxon>fabids</taxon>
        <taxon>Malpighiales</taxon>
        <taxon>Salicaceae</taxon>
        <taxon>Saliceae</taxon>
        <taxon>Salix</taxon>
    </lineage>
</organism>
<dbReference type="PANTHER" id="PTHR13902">
    <property type="entry name" value="SERINE/THREONINE-PROTEIN KINASE WNK WITH NO LYSINE -RELATED"/>
    <property type="match status" value="1"/>
</dbReference>
<evidence type="ECO:0000256" key="5">
    <source>
        <dbReference type="ARBA" id="ARBA00048679"/>
    </source>
</evidence>
<evidence type="ECO:0000256" key="3">
    <source>
        <dbReference type="ARBA" id="ARBA00022777"/>
    </source>
</evidence>
<keyword evidence="3" id="KW-0418">Kinase</keyword>
<keyword evidence="3" id="KW-0808">Transferase</keyword>
<dbReference type="GO" id="GO:0004674">
    <property type="term" value="F:protein serine/threonine kinase activity"/>
    <property type="evidence" value="ECO:0007669"/>
    <property type="project" value="UniProtKB-KW"/>
</dbReference>
<dbReference type="InterPro" id="IPR050588">
    <property type="entry name" value="WNK_Ser-Thr_kinase"/>
</dbReference>
<comment type="caution">
    <text evidence="6">The sequence shown here is derived from an EMBL/GenBank/DDBJ whole genome shotgun (WGS) entry which is preliminary data.</text>
</comment>
<name>A0AAD6JJV2_9ROSI</name>
<evidence type="ECO:0000256" key="2">
    <source>
        <dbReference type="ARBA" id="ARBA00022527"/>
    </source>
</evidence>
<gene>
    <name evidence="6" type="ORF">OIU84_010025</name>
</gene>
<dbReference type="InterPro" id="IPR011009">
    <property type="entry name" value="Kinase-like_dom_sf"/>
</dbReference>
<comment type="catalytic activity">
    <reaction evidence="5">
        <text>L-seryl-[protein] + ATP = O-phospho-L-seryl-[protein] + ADP + H(+)</text>
        <dbReference type="Rhea" id="RHEA:17989"/>
        <dbReference type="Rhea" id="RHEA-COMP:9863"/>
        <dbReference type="Rhea" id="RHEA-COMP:11604"/>
        <dbReference type="ChEBI" id="CHEBI:15378"/>
        <dbReference type="ChEBI" id="CHEBI:29999"/>
        <dbReference type="ChEBI" id="CHEBI:30616"/>
        <dbReference type="ChEBI" id="CHEBI:83421"/>
        <dbReference type="ChEBI" id="CHEBI:456216"/>
        <dbReference type="EC" id="2.7.11.1"/>
    </reaction>
</comment>
<keyword evidence="7" id="KW-1185">Reference proteome</keyword>
<protein>
    <recommendedName>
        <fullName evidence="1">non-specific serine/threonine protein kinase</fullName>
        <ecNumber evidence="1">2.7.11.1</ecNumber>
    </recommendedName>
</protein>
<evidence type="ECO:0000256" key="1">
    <source>
        <dbReference type="ARBA" id="ARBA00012513"/>
    </source>
</evidence>
<dbReference type="EC" id="2.7.11.1" evidence="1"/>